<evidence type="ECO:0000256" key="5">
    <source>
        <dbReference type="ARBA" id="ARBA00023273"/>
    </source>
</evidence>
<sequence length="95" mass="11114">MNKCCKHGTNNKLKRGKVDFVCNLPKEFKYPAEPHGYSIQDPNKHPHPFYVTTSTDYGRLPPRMHDLVPAYYPRDQAFTNLMSLSNPYRNYSLNH</sequence>
<dbReference type="GO" id="GO:0005879">
    <property type="term" value="C:axonemal microtubule"/>
    <property type="evidence" value="ECO:0007669"/>
    <property type="project" value="InterPro"/>
</dbReference>
<proteinExistence type="inferred from homology"/>
<evidence type="ECO:0000313" key="8">
    <source>
        <dbReference type="Proteomes" id="UP001154078"/>
    </source>
</evidence>
<keyword evidence="3" id="KW-0963">Cytoplasm</keyword>
<dbReference type="PANTHER" id="PTHR20899">
    <property type="entry name" value="PIERCE HOMOLOG"/>
    <property type="match status" value="1"/>
</dbReference>
<keyword evidence="4" id="KW-0206">Cytoskeleton</keyword>
<reference evidence="7" key="1">
    <citation type="submission" date="2021-12" db="EMBL/GenBank/DDBJ databases">
        <authorList>
            <person name="King R."/>
        </authorList>
    </citation>
    <scope>NUCLEOTIDE SEQUENCE</scope>
</reference>
<evidence type="ECO:0000313" key="7">
    <source>
        <dbReference type="EMBL" id="CAH0553690.1"/>
    </source>
</evidence>
<keyword evidence="8" id="KW-1185">Reference proteome</keyword>
<name>A0A9P0B1W3_BRAAE</name>
<dbReference type="Proteomes" id="UP001154078">
    <property type="component" value="Chromosome 3"/>
</dbReference>
<dbReference type="Pfam" id="PF14892">
    <property type="entry name" value="PIRC1_2"/>
    <property type="match status" value="1"/>
</dbReference>
<protein>
    <submittedName>
        <fullName evidence="7">Uncharacterized protein</fullName>
    </submittedName>
</protein>
<comment type="subcellular location">
    <subcellularLocation>
        <location evidence="1">Cell projection</location>
        <location evidence="1">Cilium</location>
    </subcellularLocation>
    <subcellularLocation>
        <location evidence="2">Cytoplasm</location>
        <location evidence="2">Cytoskeleton</location>
    </subcellularLocation>
</comment>
<evidence type="ECO:0000256" key="1">
    <source>
        <dbReference type="ARBA" id="ARBA00004138"/>
    </source>
</evidence>
<dbReference type="OrthoDB" id="546383at2759"/>
<dbReference type="AlphaFoldDB" id="A0A9P0B1W3"/>
<dbReference type="PANTHER" id="PTHR20899:SF1">
    <property type="entry name" value="PIERCER OF MICROTUBULE WALL 1 PROTEIN"/>
    <property type="match status" value="1"/>
</dbReference>
<evidence type="ECO:0000256" key="2">
    <source>
        <dbReference type="ARBA" id="ARBA00004245"/>
    </source>
</evidence>
<evidence type="ECO:0000256" key="3">
    <source>
        <dbReference type="ARBA" id="ARBA00022490"/>
    </source>
</evidence>
<dbReference type="GO" id="GO:0035082">
    <property type="term" value="P:axoneme assembly"/>
    <property type="evidence" value="ECO:0007669"/>
    <property type="project" value="InterPro"/>
</dbReference>
<dbReference type="EMBL" id="OV121134">
    <property type="protein sequence ID" value="CAH0553690.1"/>
    <property type="molecule type" value="Genomic_DNA"/>
</dbReference>
<dbReference type="InterPro" id="IPR026507">
    <property type="entry name" value="PIRC1/2"/>
</dbReference>
<keyword evidence="5" id="KW-0966">Cell projection</keyword>
<comment type="similarity">
    <text evidence="6">Belongs to the PIERCE1 family.</text>
</comment>
<evidence type="ECO:0000256" key="4">
    <source>
        <dbReference type="ARBA" id="ARBA00023212"/>
    </source>
</evidence>
<accession>A0A9P0B1W3</accession>
<gene>
    <name evidence="7" type="ORF">MELIAE_LOCUS5616</name>
</gene>
<organism evidence="7 8">
    <name type="scientific">Brassicogethes aeneus</name>
    <name type="common">Rape pollen beetle</name>
    <name type="synonym">Meligethes aeneus</name>
    <dbReference type="NCBI Taxonomy" id="1431903"/>
    <lineage>
        <taxon>Eukaryota</taxon>
        <taxon>Metazoa</taxon>
        <taxon>Ecdysozoa</taxon>
        <taxon>Arthropoda</taxon>
        <taxon>Hexapoda</taxon>
        <taxon>Insecta</taxon>
        <taxon>Pterygota</taxon>
        <taxon>Neoptera</taxon>
        <taxon>Endopterygota</taxon>
        <taxon>Coleoptera</taxon>
        <taxon>Polyphaga</taxon>
        <taxon>Cucujiformia</taxon>
        <taxon>Nitidulidae</taxon>
        <taxon>Meligethinae</taxon>
        <taxon>Brassicogethes</taxon>
    </lineage>
</organism>
<evidence type="ECO:0000256" key="6">
    <source>
        <dbReference type="ARBA" id="ARBA00038014"/>
    </source>
</evidence>